<keyword evidence="9" id="KW-0576">Peroxisome</keyword>
<dbReference type="OMA" id="GMWACVK"/>
<feature type="compositionally biased region" description="Acidic residues" evidence="10">
    <location>
        <begin position="39"/>
        <end position="58"/>
    </location>
</feature>
<name>A7TPQ1_VANPO</name>
<evidence type="ECO:0000256" key="8">
    <source>
        <dbReference type="ARBA" id="ARBA00023136"/>
    </source>
</evidence>
<dbReference type="FunCoup" id="A7TPQ1">
    <property type="interactions" value="29"/>
</dbReference>
<evidence type="ECO:0000313" key="13">
    <source>
        <dbReference type="Proteomes" id="UP000000267"/>
    </source>
</evidence>
<keyword evidence="13" id="KW-1185">Reference proteome</keyword>
<dbReference type="EMBL" id="DS480446">
    <property type="protein sequence ID" value="EDO15753.1"/>
    <property type="molecule type" value="Genomic_DNA"/>
</dbReference>
<accession>A7TPQ1</accession>
<evidence type="ECO:0000256" key="4">
    <source>
        <dbReference type="ARBA" id="ARBA00018967"/>
    </source>
</evidence>
<evidence type="ECO:0000256" key="2">
    <source>
        <dbReference type="ARBA" id="ARBA00004549"/>
    </source>
</evidence>
<evidence type="ECO:0000256" key="5">
    <source>
        <dbReference type="ARBA" id="ARBA00022593"/>
    </source>
</evidence>
<dbReference type="KEGG" id="vpo:Kpol_1049p11"/>
<dbReference type="InterPro" id="IPR024359">
    <property type="entry name" value="Peroxin-22"/>
</dbReference>
<dbReference type="GO" id="GO:0005778">
    <property type="term" value="C:peroxisomal membrane"/>
    <property type="evidence" value="ECO:0007669"/>
    <property type="project" value="UniProtKB-SubCell"/>
</dbReference>
<dbReference type="AlphaFoldDB" id="A7TPQ1"/>
<comment type="similarity">
    <text evidence="3">Belongs to the peroxin-22 family.</text>
</comment>
<dbReference type="GO" id="GO:0007031">
    <property type="term" value="P:peroxisome organization"/>
    <property type="evidence" value="ECO:0007669"/>
    <property type="project" value="UniProtKB-KW"/>
</dbReference>
<organism evidence="13">
    <name type="scientific">Vanderwaltozyma polyspora (strain ATCC 22028 / DSM 70294 / BCRC 21397 / CBS 2163 / NBRC 10782 / NRRL Y-8283 / UCD 57-17)</name>
    <name type="common">Kluyveromyces polysporus</name>
    <dbReference type="NCBI Taxonomy" id="436907"/>
    <lineage>
        <taxon>Eukaryota</taxon>
        <taxon>Fungi</taxon>
        <taxon>Dikarya</taxon>
        <taxon>Ascomycota</taxon>
        <taxon>Saccharomycotina</taxon>
        <taxon>Saccharomycetes</taxon>
        <taxon>Saccharomycetales</taxon>
        <taxon>Saccharomycetaceae</taxon>
        <taxon>Vanderwaltozyma</taxon>
    </lineage>
</organism>
<evidence type="ECO:0000256" key="6">
    <source>
        <dbReference type="ARBA" id="ARBA00022692"/>
    </source>
</evidence>
<proteinExistence type="inferred from homology"/>
<dbReference type="OrthoDB" id="4036401at2759"/>
<evidence type="ECO:0000256" key="7">
    <source>
        <dbReference type="ARBA" id="ARBA00022989"/>
    </source>
</evidence>
<comment type="subcellular location">
    <subcellularLocation>
        <location evidence="2">Peroxisome membrane</location>
        <topology evidence="2">Single-pass membrane protein</topology>
    </subcellularLocation>
</comment>
<feature type="region of interest" description="Disordered" evidence="10">
    <location>
        <begin position="39"/>
        <end position="65"/>
    </location>
</feature>
<dbReference type="GeneID" id="5543870"/>
<keyword evidence="5" id="KW-0962">Peroxisome biogenesis</keyword>
<dbReference type="HOGENOM" id="CLU_121063_0_0_1"/>
<evidence type="ECO:0000256" key="11">
    <source>
        <dbReference type="SAM" id="Phobius"/>
    </source>
</evidence>
<evidence type="ECO:0000256" key="9">
    <source>
        <dbReference type="ARBA" id="ARBA00023140"/>
    </source>
</evidence>
<dbReference type="InterPro" id="IPR038613">
    <property type="entry name" value="Peroxin-22_C_sf"/>
</dbReference>
<evidence type="ECO:0000256" key="3">
    <source>
        <dbReference type="ARBA" id="ARBA00009642"/>
    </source>
</evidence>
<comment type="function">
    <text evidence="1">Involved in peroxisome biogenesis.</text>
</comment>
<reference evidence="12 13" key="1">
    <citation type="journal article" date="2007" name="Proc. Natl. Acad. Sci. U.S.A.">
        <title>Independent sorting-out of thousands of duplicated gene pairs in two yeast species descended from a whole-genome duplication.</title>
        <authorList>
            <person name="Scannell D.R."/>
            <person name="Frank A.C."/>
            <person name="Conant G.C."/>
            <person name="Byrne K.P."/>
            <person name="Woolfit M."/>
            <person name="Wolfe K.H."/>
        </authorList>
    </citation>
    <scope>NUCLEOTIDE SEQUENCE [LARGE SCALE GENOMIC DNA]</scope>
    <source>
        <strain evidence="13">ATCC 22028 / DSM 70294 / BCRC 21397 / CBS 2163 / NBRC 10782 / NRRL Y-8283 / UCD 57-17</strain>
    </source>
</reference>
<protein>
    <recommendedName>
        <fullName evidence="4">Peroxisome assembly protein 22</fullName>
    </recommendedName>
</protein>
<evidence type="ECO:0000256" key="10">
    <source>
        <dbReference type="SAM" id="MobiDB-lite"/>
    </source>
</evidence>
<dbReference type="Gene3D" id="3.40.50.11730">
    <property type="entry name" value="Peroxisome assembly protein 22"/>
    <property type="match status" value="1"/>
</dbReference>
<gene>
    <name evidence="12" type="ORF">Kpol_1049p11</name>
</gene>
<dbReference type="InParanoid" id="A7TPQ1"/>
<feature type="transmembrane region" description="Helical" evidence="11">
    <location>
        <begin position="12"/>
        <end position="31"/>
    </location>
</feature>
<keyword evidence="6 11" id="KW-0812">Transmembrane</keyword>
<dbReference type="Pfam" id="PF12827">
    <property type="entry name" value="Peroxin-22"/>
    <property type="match status" value="1"/>
</dbReference>
<evidence type="ECO:0000256" key="1">
    <source>
        <dbReference type="ARBA" id="ARBA00003659"/>
    </source>
</evidence>
<keyword evidence="7 11" id="KW-1133">Transmembrane helix</keyword>
<keyword evidence="8 11" id="KW-0472">Membrane</keyword>
<sequence>MSDLSRNNRLRGIVAGAAVAAALGVTGYIWWRNHLTNGGDDEDDDDDDGDGDGDDGDGDGNGGQDSKTIILTKSLCENKGIDWKRLFDTNCVVLVTPGLKFQPSKDSVNSTNDYKIIHCDTMEGLFSCAKHLGKKKLLYVPDELESGLPVDISRFVREVVELDSDNLRKDPELFFKY</sequence>
<dbReference type="Proteomes" id="UP000000267">
    <property type="component" value="Unassembled WGS sequence"/>
</dbReference>
<dbReference type="PhylomeDB" id="A7TPQ1"/>
<evidence type="ECO:0000313" key="12">
    <source>
        <dbReference type="EMBL" id="EDO15753.1"/>
    </source>
</evidence>
<dbReference type="eggNOG" id="ENOG502S5ME">
    <property type="taxonomic scope" value="Eukaryota"/>
</dbReference>
<dbReference type="RefSeq" id="XP_001643611.1">
    <property type="nucleotide sequence ID" value="XM_001643561.1"/>
</dbReference>